<keyword evidence="2" id="KW-1185">Reference proteome</keyword>
<dbReference type="RefSeq" id="WP_190326956.1">
    <property type="nucleotide sequence ID" value="NZ_CP061171.1"/>
</dbReference>
<gene>
    <name evidence="1" type="ORF">H9N25_19555</name>
</gene>
<evidence type="ECO:0000313" key="1">
    <source>
        <dbReference type="EMBL" id="QNR84087.1"/>
    </source>
</evidence>
<dbReference type="EMBL" id="CP061171">
    <property type="protein sequence ID" value="QNR84087.1"/>
    <property type="molecule type" value="Genomic_DNA"/>
</dbReference>
<organism evidence="1 2">
    <name type="scientific">Pedobacter riviphilus</name>
    <dbReference type="NCBI Taxonomy" id="2766984"/>
    <lineage>
        <taxon>Bacteria</taxon>
        <taxon>Pseudomonadati</taxon>
        <taxon>Bacteroidota</taxon>
        <taxon>Sphingobacteriia</taxon>
        <taxon>Sphingobacteriales</taxon>
        <taxon>Sphingobacteriaceae</taxon>
        <taxon>Pedobacter</taxon>
    </lineage>
</organism>
<name>A0ABX6THF9_9SPHI</name>
<evidence type="ECO:0000313" key="2">
    <source>
        <dbReference type="Proteomes" id="UP000516439"/>
    </source>
</evidence>
<dbReference type="Proteomes" id="UP000516439">
    <property type="component" value="Chromosome"/>
</dbReference>
<sequence>MENENLKPLSIDFEEGVLKPLSLENEEELKPLSSNLNYEAPENFVPLAKAGGNDIKNKDSNFIFFFGTGESGKSVILSSMLYYLSSQAGVLRPKLGTPNTKEAQVLLSDFFENIRQGILPNRTTRDQVTRLDLVFEPNNKSKKVVPINLTFLETSGENHKDIRRGGSYHSSIETYLNANIPLTFIIVTSYTKAHEDDTLINEFLDELERKGKNLKSINVILVVSMWDKSGRMDVANTDELDSFIDERLSRTSQRVNTYNLSKTYYTIGNIQITNGQERITLLSLATAEILSNWLYTSIVGYDLDYEGTFWERIKFSFIN</sequence>
<proteinExistence type="predicted"/>
<reference evidence="1 2" key="1">
    <citation type="submission" date="2020-09" db="EMBL/GenBank/DDBJ databases">
        <title>Pedobacter sp. SW-16 isolated from soil near Yeocheon.</title>
        <authorList>
            <person name="Im H.S."/>
            <person name="Joung Y."/>
            <person name="Lee S.-S."/>
        </authorList>
    </citation>
    <scope>NUCLEOTIDE SEQUENCE [LARGE SCALE GENOMIC DNA]</scope>
    <source>
        <strain evidence="1 2">SW-16</strain>
    </source>
</reference>
<protein>
    <submittedName>
        <fullName evidence="1">Uncharacterized protein</fullName>
    </submittedName>
</protein>
<accession>A0ABX6THF9</accession>